<dbReference type="EMBL" id="LBJM01000047">
    <property type="protein sequence ID" value="RXH39558.1"/>
    <property type="molecule type" value="Genomic_DNA"/>
</dbReference>
<reference evidence="1 2" key="1">
    <citation type="submission" date="2015-04" db="EMBL/GenBank/DDBJ databases">
        <title>Comparative genomics of rhizobia nodulating Arachis hypogaea in China.</title>
        <authorList>
            <person name="Li Y."/>
        </authorList>
    </citation>
    <scope>NUCLEOTIDE SEQUENCE [LARGE SCALE GENOMIC DNA]</scope>
    <source>
        <strain evidence="1 2">CCBAU 51787</strain>
    </source>
</reference>
<protein>
    <submittedName>
        <fullName evidence="1">Uncharacterized protein</fullName>
    </submittedName>
</protein>
<accession>A0A4Q0SLX4</accession>
<dbReference type="RefSeq" id="WP_128945168.1">
    <property type="nucleotide sequence ID" value="NZ_LBJM01000047.1"/>
</dbReference>
<proteinExistence type="predicted"/>
<evidence type="ECO:0000313" key="2">
    <source>
        <dbReference type="Proteomes" id="UP000290565"/>
    </source>
</evidence>
<gene>
    <name evidence="1" type="ORF">XH94_16740</name>
</gene>
<comment type="caution">
    <text evidence="1">The sequence shown here is derived from an EMBL/GenBank/DDBJ whole genome shotgun (WGS) entry which is preliminary data.</text>
</comment>
<dbReference type="Proteomes" id="UP000290565">
    <property type="component" value="Unassembled WGS sequence"/>
</dbReference>
<name>A0A4Q0SLX4_9BRAD</name>
<organism evidence="1 2">
    <name type="scientific">Bradyrhizobium zhanjiangense</name>
    <dbReference type="NCBI Taxonomy" id="1325107"/>
    <lineage>
        <taxon>Bacteria</taxon>
        <taxon>Pseudomonadati</taxon>
        <taxon>Pseudomonadota</taxon>
        <taxon>Alphaproteobacteria</taxon>
        <taxon>Hyphomicrobiales</taxon>
        <taxon>Nitrobacteraceae</taxon>
        <taxon>Bradyrhizobium</taxon>
    </lineage>
</organism>
<dbReference type="AlphaFoldDB" id="A0A4Q0SLX4"/>
<evidence type="ECO:0000313" key="1">
    <source>
        <dbReference type="EMBL" id="RXH39558.1"/>
    </source>
</evidence>
<sequence length="62" mass="7048">MLNPTECREMAMQYRHEANKAGASPRRASLLRNISHSLSALSHQLEMLADDRLEADQPQTKQ</sequence>